<feature type="chain" id="PRO_5046460198" description="GH18 domain-containing protein" evidence="9">
    <location>
        <begin position="23"/>
        <end position="410"/>
    </location>
</feature>
<organism evidence="11 12">
    <name type="scientific">Marasmius crinis-equi</name>
    <dbReference type="NCBI Taxonomy" id="585013"/>
    <lineage>
        <taxon>Eukaryota</taxon>
        <taxon>Fungi</taxon>
        <taxon>Dikarya</taxon>
        <taxon>Basidiomycota</taxon>
        <taxon>Agaricomycotina</taxon>
        <taxon>Agaricomycetes</taxon>
        <taxon>Agaricomycetidae</taxon>
        <taxon>Agaricales</taxon>
        <taxon>Marasmiineae</taxon>
        <taxon>Marasmiaceae</taxon>
        <taxon>Marasmius</taxon>
    </lineage>
</organism>
<keyword evidence="9" id="KW-0732">Signal</keyword>
<sequence length="410" mass="44747">MRSTAFVLLVSLAVSLPSQVFCETPRVSQAWFPGWHSKEFTPFNVSWHKYTHMTYAFAIPSSDIKSLHLEKSEQSDLSTFVTAAKANNVKAIVSIGGWTGSIYWSSAVGSPQNRTTFIKTVTDFATQNKLDGLDFDWEYPNRQGLGCNVINPNDTSNFISFLEELRQHPVGKHLILTAATSITPYNDATGSPSSDLSRFANALDFVALMNYDIWGPWSATVGPNAPLNDTCVADTAKQQGSAVSAVTAWKKAGVPIEKMLLGLPAYGHSFKVKKEDAFKQGSSKELAEYPKMDKSVRPAGDRWDDPAGLVDACGVSNPAGGIYNFWGLVENGFLGPDGKPKYPSRFDECSKGAFVYNPDTEIMVSYDSTQSWAAKGKYIKDTGLAGFAIWEAGGDYKDMLIDSVRKAAGM</sequence>
<keyword evidence="12" id="KW-1185">Reference proteome</keyword>
<dbReference type="PROSITE" id="PS51910">
    <property type="entry name" value="GH18_2"/>
    <property type="match status" value="1"/>
</dbReference>
<evidence type="ECO:0000256" key="9">
    <source>
        <dbReference type="SAM" id="SignalP"/>
    </source>
</evidence>
<dbReference type="PROSITE" id="PS01095">
    <property type="entry name" value="GH18_1"/>
    <property type="match status" value="1"/>
</dbReference>
<dbReference type="InterPro" id="IPR001223">
    <property type="entry name" value="Glyco_hydro18_cat"/>
</dbReference>
<feature type="domain" description="GH18" evidence="10">
    <location>
        <begin position="26"/>
        <end position="410"/>
    </location>
</feature>
<evidence type="ECO:0000256" key="1">
    <source>
        <dbReference type="ARBA" id="ARBA00000822"/>
    </source>
</evidence>
<comment type="catalytic activity">
    <reaction evidence="1">
        <text>Random endo-hydrolysis of N-acetyl-beta-D-glucosaminide (1-&gt;4)-beta-linkages in chitin and chitodextrins.</text>
        <dbReference type="EC" id="3.2.1.14"/>
    </reaction>
</comment>
<proteinExistence type="inferred from homology"/>
<dbReference type="SUPFAM" id="SSF54556">
    <property type="entry name" value="Chitinase insertion domain"/>
    <property type="match status" value="1"/>
</dbReference>
<gene>
    <name evidence="11" type="ORF">V5O48_012391</name>
</gene>
<reference evidence="11 12" key="1">
    <citation type="submission" date="2024-02" db="EMBL/GenBank/DDBJ databases">
        <title>A draft genome for the cacao thread blight pathogen Marasmius crinis-equi.</title>
        <authorList>
            <person name="Cohen S.P."/>
            <person name="Baruah I.K."/>
            <person name="Amoako-Attah I."/>
            <person name="Bukari Y."/>
            <person name="Meinhardt L.W."/>
            <person name="Bailey B.A."/>
        </authorList>
    </citation>
    <scope>NUCLEOTIDE SEQUENCE [LARGE SCALE GENOMIC DNA]</scope>
    <source>
        <strain evidence="11 12">GH-76</strain>
    </source>
</reference>
<evidence type="ECO:0000256" key="8">
    <source>
        <dbReference type="RuleBase" id="RU004453"/>
    </source>
</evidence>
<dbReference type="SMART" id="SM00636">
    <property type="entry name" value="Glyco_18"/>
    <property type="match status" value="1"/>
</dbReference>
<keyword evidence="6" id="KW-0624">Polysaccharide degradation</keyword>
<name>A0ABR3F2W8_9AGAR</name>
<evidence type="ECO:0000256" key="7">
    <source>
        <dbReference type="RuleBase" id="RU000489"/>
    </source>
</evidence>
<dbReference type="Proteomes" id="UP001465976">
    <property type="component" value="Unassembled WGS sequence"/>
</dbReference>
<dbReference type="EMBL" id="JBAHYK010001089">
    <property type="protein sequence ID" value="KAL0569569.1"/>
    <property type="molecule type" value="Genomic_DNA"/>
</dbReference>
<evidence type="ECO:0000256" key="3">
    <source>
        <dbReference type="ARBA" id="ARBA00023024"/>
    </source>
</evidence>
<evidence type="ECO:0000259" key="10">
    <source>
        <dbReference type="PROSITE" id="PS51910"/>
    </source>
</evidence>
<evidence type="ECO:0000256" key="5">
    <source>
        <dbReference type="ARBA" id="ARBA00023295"/>
    </source>
</evidence>
<accession>A0ABR3F2W8</accession>
<dbReference type="SUPFAM" id="SSF51445">
    <property type="entry name" value="(Trans)glycosidases"/>
    <property type="match status" value="1"/>
</dbReference>
<evidence type="ECO:0000313" key="11">
    <source>
        <dbReference type="EMBL" id="KAL0569569.1"/>
    </source>
</evidence>
<evidence type="ECO:0000256" key="2">
    <source>
        <dbReference type="ARBA" id="ARBA00022801"/>
    </source>
</evidence>
<dbReference type="InterPro" id="IPR017853">
    <property type="entry name" value="GH"/>
</dbReference>
<evidence type="ECO:0000256" key="4">
    <source>
        <dbReference type="ARBA" id="ARBA00023277"/>
    </source>
</evidence>
<dbReference type="Gene3D" id="3.10.50.10">
    <property type="match status" value="1"/>
</dbReference>
<dbReference type="InterPro" id="IPR050314">
    <property type="entry name" value="Glycosyl_Hydrlase_18"/>
</dbReference>
<dbReference type="InterPro" id="IPR029070">
    <property type="entry name" value="Chitinase_insertion_sf"/>
</dbReference>
<dbReference type="Gene3D" id="3.20.20.80">
    <property type="entry name" value="Glycosidases"/>
    <property type="match status" value="2"/>
</dbReference>
<feature type="signal peptide" evidence="9">
    <location>
        <begin position="1"/>
        <end position="22"/>
    </location>
</feature>
<comment type="similarity">
    <text evidence="8">Belongs to the glycosyl hydrolase 18 family.</text>
</comment>
<dbReference type="Pfam" id="PF00704">
    <property type="entry name" value="Glyco_hydro_18"/>
    <property type="match status" value="1"/>
</dbReference>
<dbReference type="InterPro" id="IPR001579">
    <property type="entry name" value="Glyco_hydro_18_chit_AS"/>
</dbReference>
<evidence type="ECO:0000256" key="6">
    <source>
        <dbReference type="ARBA" id="ARBA00023326"/>
    </source>
</evidence>
<protein>
    <recommendedName>
        <fullName evidence="10">GH18 domain-containing protein</fullName>
    </recommendedName>
</protein>
<comment type="caution">
    <text evidence="11">The sequence shown here is derived from an EMBL/GenBank/DDBJ whole genome shotgun (WGS) entry which is preliminary data.</text>
</comment>
<keyword evidence="4" id="KW-0119">Carbohydrate metabolism</keyword>
<dbReference type="PANTHER" id="PTHR11177:SF392">
    <property type="entry name" value="HAP41P"/>
    <property type="match status" value="1"/>
</dbReference>
<evidence type="ECO:0000313" key="12">
    <source>
        <dbReference type="Proteomes" id="UP001465976"/>
    </source>
</evidence>
<keyword evidence="2 7" id="KW-0378">Hydrolase</keyword>
<dbReference type="InterPro" id="IPR011583">
    <property type="entry name" value="Chitinase_II/V-like_cat"/>
</dbReference>
<dbReference type="PANTHER" id="PTHR11177">
    <property type="entry name" value="CHITINASE"/>
    <property type="match status" value="1"/>
</dbReference>
<keyword evidence="5 7" id="KW-0326">Glycosidase</keyword>
<keyword evidence="3" id="KW-0146">Chitin degradation</keyword>